<reference evidence="1" key="1">
    <citation type="journal article" date="2008" name="Curr. Sci.">
        <title>A cDNA-AFLP approach to look for differentially expressed gene fragments in dioecious pointed gourd (Trichosanthes dioica Roxb.) for understanding sex expression.</title>
        <authorList>
            <person name="Roy S.K."/>
            <person name="Gangopadhyay G."/>
            <person name="Ghose K."/>
            <person name="Dey S."/>
            <person name="Basu D."/>
            <person name="Mukherjee K.K."/>
        </authorList>
    </citation>
    <scope>NUCLEOTIDE SEQUENCE</scope>
</reference>
<organism evidence="1">
    <name type="scientific">Trichosanthes dioica</name>
    <name type="common">Pointed gourd</name>
    <dbReference type="NCBI Taxonomy" id="320667"/>
    <lineage>
        <taxon>Eukaryota</taxon>
        <taxon>Viridiplantae</taxon>
        <taxon>Streptophyta</taxon>
        <taxon>Embryophyta</taxon>
        <taxon>Tracheophyta</taxon>
        <taxon>Spermatophyta</taxon>
        <taxon>Magnoliopsida</taxon>
        <taxon>eudicotyledons</taxon>
        <taxon>Gunneridae</taxon>
        <taxon>Pentapetalae</taxon>
        <taxon>rosids</taxon>
        <taxon>fabids</taxon>
        <taxon>Cucurbitales</taxon>
        <taxon>Cucurbitaceae</taxon>
        <taxon>Sicyoeae</taxon>
        <taxon>Trichosanthes</taxon>
    </lineage>
</organism>
<dbReference type="EMBL" id="EF198873">
    <property type="protein sequence ID" value="ABN50056.1"/>
    <property type="molecule type" value="mRNA"/>
</dbReference>
<protein>
    <submittedName>
        <fullName evidence="1">Uncharacterized protein</fullName>
    </submittedName>
</protein>
<sequence>LTAYQFQANECPDLIERLDENFSGSIYRSQFDKSITSPMPYTGSLPLADRRPKRVILIDQGLLKS</sequence>
<feature type="non-terminal residue" evidence="1">
    <location>
        <position position="65"/>
    </location>
</feature>
<name>A3F4M0_TRIDB</name>
<evidence type="ECO:0000313" key="1">
    <source>
        <dbReference type="EMBL" id="ABN50056.1"/>
    </source>
</evidence>
<proteinExistence type="evidence at transcript level"/>
<dbReference type="AlphaFoldDB" id="A3F4M0"/>
<feature type="non-terminal residue" evidence="1">
    <location>
        <position position="1"/>
    </location>
</feature>
<accession>A3F4M0</accession>